<evidence type="ECO:0000313" key="3">
    <source>
        <dbReference type="Proteomes" id="UP001476798"/>
    </source>
</evidence>
<organism evidence="2 3">
    <name type="scientific">Goodea atripinnis</name>
    <dbReference type="NCBI Taxonomy" id="208336"/>
    <lineage>
        <taxon>Eukaryota</taxon>
        <taxon>Metazoa</taxon>
        <taxon>Chordata</taxon>
        <taxon>Craniata</taxon>
        <taxon>Vertebrata</taxon>
        <taxon>Euteleostomi</taxon>
        <taxon>Actinopterygii</taxon>
        <taxon>Neopterygii</taxon>
        <taxon>Teleostei</taxon>
        <taxon>Neoteleostei</taxon>
        <taxon>Acanthomorphata</taxon>
        <taxon>Ovalentaria</taxon>
        <taxon>Atherinomorphae</taxon>
        <taxon>Cyprinodontiformes</taxon>
        <taxon>Goodeidae</taxon>
        <taxon>Goodea</taxon>
    </lineage>
</organism>
<dbReference type="Proteomes" id="UP001476798">
    <property type="component" value="Unassembled WGS sequence"/>
</dbReference>
<protein>
    <submittedName>
        <fullName evidence="2">Uncharacterized protein</fullName>
    </submittedName>
</protein>
<feature type="region of interest" description="Disordered" evidence="1">
    <location>
        <begin position="49"/>
        <end position="71"/>
    </location>
</feature>
<evidence type="ECO:0000313" key="2">
    <source>
        <dbReference type="EMBL" id="MEQ2183592.1"/>
    </source>
</evidence>
<sequence length="102" mass="11911">MGNLERPVNLTVMSLDYGRKPEYPERTYACTGRTCKLYAERPSTLLVDLPTAPPCSPKKNKHVLTTNDNTQTHTTKMRLPVVHKLHYFNVFFYFFLFRNSQI</sequence>
<accession>A0ABV0PJS3</accession>
<keyword evidence="3" id="KW-1185">Reference proteome</keyword>
<proteinExistence type="predicted"/>
<gene>
    <name evidence="2" type="ORF">GOODEAATRI_034361</name>
</gene>
<name>A0ABV0PJS3_9TELE</name>
<evidence type="ECO:0000256" key="1">
    <source>
        <dbReference type="SAM" id="MobiDB-lite"/>
    </source>
</evidence>
<comment type="caution">
    <text evidence="2">The sequence shown here is derived from an EMBL/GenBank/DDBJ whole genome shotgun (WGS) entry which is preliminary data.</text>
</comment>
<dbReference type="EMBL" id="JAHRIO010078584">
    <property type="protein sequence ID" value="MEQ2183592.1"/>
    <property type="molecule type" value="Genomic_DNA"/>
</dbReference>
<reference evidence="2 3" key="1">
    <citation type="submission" date="2021-06" db="EMBL/GenBank/DDBJ databases">
        <authorList>
            <person name="Palmer J.M."/>
        </authorList>
    </citation>
    <scope>NUCLEOTIDE SEQUENCE [LARGE SCALE GENOMIC DNA]</scope>
    <source>
        <strain evidence="2 3">GA_2019</strain>
        <tissue evidence="2">Muscle</tissue>
    </source>
</reference>